<organism evidence="7 8">
    <name type="scientific">Bosea vaviloviae</name>
    <dbReference type="NCBI Taxonomy" id="1526658"/>
    <lineage>
        <taxon>Bacteria</taxon>
        <taxon>Pseudomonadati</taxon>
        <taxon>Pseudomonadota</taxon>
        <taxon>Alphaproteobacteria</taxon>
        <taxon>Hyphomicrobiales</taxon>
        <taxon>Boseaceae</taxon>
        <taxon>Bosea</taxon>
    </lineage>
</organism>
<dbReference type="KEGG" id="bvv:BHK69_03230"/>
<evidence type="ECO:0000256" key="5">
    <source>
        <dbReference type="RuleBase" id="RU363032"/>
    </source>
</evidence>
<feature type="transmembrane region" description="Helical" evidence="5">
    <location>
        <begin position="344"/>
        <end position="365"/>
    </location>
</feature>
<evidence type="ECO:0000256" key="4">
    <source>
        <dbReference type="ARBA" id="ARBA00023136"/>
    </source>
</evidence>
<feature type="domain" description="ABC transmembrane type-1" evidence="6">
    <location>
        <begin position="72"/>
        <end position="266"/>
    </location>
</feature>
<name>A0A1D7TWY3_9HYPH</name>
<evidence type="ECO:0000313" key="7">
    <source>
        <dbReference type="EMBL" id="AOO79628.1"/>
    </source>
</evidence>
<feature type="transmembrane region" description="Helical" evidence="5">
    <location>
        <begin position="495"/>
        <end position="516"/>
    </location>
</feature>
<keyword evidence="5" id="KW-0813">Transport</keyword>
<feature type="transmembrane region" description="Helical" evidence="5">
    <location>
        <begin position="245"/>
        <end position="262"/>
    </location>
</feature>
<accession>A0A1D7TWY3</accession>
<feature type="transmembrane region" description="Helical" evidence="5">
    <location>
        <begin position="385"/>
        <end position="408"/>
    </location>
</feature>
<dbReference type="Pfam" id="PF00528">
    <property type="entry name" value="BPD_transp_1"/>
    <property type="match status" value="2"/>
</dbReference>
<feature type="transmembrane region" description="Helical" evidence="5">
    <location>
        <begin position="301"/>
        <end position="323"/>
    </location>
</feature>
<feature type="transmembrane region" description="Helical" evidence="5">
    <location>
        <begin position="26"/>
        <end position="47"/>
    </location>
</feature>
<keyword evidence="8" id="KW-1185">Reference proteome</keyword>
<dbReference type="GO" id="GO:0055085">
    <property type="term" value="P:transmembrane transport"/>
    <property type="evidence" value="ECO:0007669"/>
    <property type="project" value="InterPro"/>
</dbReference>
<dbReference type="Gene3D" id="1.10.3720.10">
    <property type="entry name" value="MetI-like"/>
    <property type="match status" value="2"/>
</dbReference>
<proteinExistence type="inferred from homology"/>
<feature type="transmembrane region" description="Helical" evidence="5">
    <location>
        <begin position="553"/>
        <end position="572"/>
    </location>
</feature>
<dbReference type="GO" id="GO:0005886">
    <property type="term" value="C:plasma membrane"/>
    <property type="evidence" value="ECO:0007669"/>
    <property type="project" value="UniProtKB-SubCell"/>
</dbReference>
<dbReference type="AlphaFoldDB" id="A0A1D7TWY3"/>
<feature type="transmembrane region" description="Helical" evidence="5">
    <location>
        <begin position="453"/>
        <end position="474"/>
    </location>
</feature>
<dbReference type="Proteomes" id="UP000094969">
    <property type="component" value="Chromosome"/>
</dbReference>
<feature type="transmembrane region" description="Helical" evidence="5">
    <location>
        <begin position="110"/>
        <end position="133"/>
    </location>
</feature>
<feature type="transmembrane region" description="Helical" evidence="5">
    <location>
        <begin position="77"/>
        <end position="98"/>
    </location>
</feature>
<keyword evidence="3 5" id="KW-1133">Transmembrane helix</keyword>
<evidence type="ECO:0000259" key="6">
    <source>
        <dbReference type="PROSITE" id="PS50928"/>
    </source>
</evidence>
<gene>
    <name evidence="7" type="ORF">BHK69_03230</name>
</gene>
<dbReference type="EMBL" id="CP017147">
    <property type="protein sequence ID" value="AOO79628.1"/>
    <property type="molecule type" value="Genomic_DNA"/>
</dbReference>
<dbReference type="PROSITE" id="PS50928">
    <property type="entry name" value="ABC_TM1"/>
    <property type="match status" value="2"/>
</dbReference>
<keyword evidence="2 5" id="KW-0812">Transmembrane</keyword>
<dbReference type="InterPro" id="IPR000515">
    <property type="entry name" value="MetI-like"/>
</dbReference>
<evidence type="ECO:0000256" key="1">
    <source>
        <dbReference type="ARBA" id="ARBA00004651"/>
    </source>
</evidence>
<keyword evidence="4 5" id="KW-0472">Membrane</keyword>
<reference evidence="7 8" key="1">
    <citation type="journal article" date="2015" name="Antonie Van Leeuwenhoek">
        <title>Bosea vaviloviae sp. nov., a new species of slow-growing rhizobia isolated from nodules of the relict species Vavilovia formosa (Stev.) Fed.</title>
        <authorList>
            <person name="Safronova V.I."/>
            <person name="Kuznetsova I.G."/>
            <person name="Sazanova A.L."/>
            <person name="Kimeklis A.K."/>
            <person name="Belimov A.A."/>
            <person name="Andronov E.E."/>
            <person name="Pinaev A.G."/>
            <person name="Chizhevskaya E.P."/>
            <person name="Pukhaev A.R."/>
            <person name="Popov K.P."/>
            <person name="Willems A."/>
            <person name="Tikhonovich I.A."/>
        </authorList>
    </citation>
    <scope>NUCLEOTIDE SEQUENCE [LARGE SCALE GENOMIC DNA]</scope>
    <source>
        <strain evidence="7 8">Vaf18</strain>
    </source>
</reference>
<dbReference type="CDD" id="cd06261">
    <property type="entry name" value="TM_PBP2"/>
    <property type="match status" value="2"/>
</dbReference>
<feature type="domain" description="ABC transmembrane type-1" evidence="6">
    <location>
        <begin position="385"/>
        <end position="572"/>
    </location>
</feature>
<dbReference type="PANTHER" id="PTHR42744:SF1">
    <property type="entry name" value="BINDING-PROTEIN-DEPENDENT TRANSPORT SYSTEMS INNER MEMBRANE COMPONENT"/>
    <property type="match status" value="1"/>
</dbReference>
<comment type="subcellular location">
    <subcellularLocation>
        <location evidence="1 5">Cell membrane</location>
        <topology evidence="1 5">Multi-pass membrane protein</topology>
    </subcellularLocation>
</comment>
<dbReference type="RefSeq" id="WP_069688850.1">
    <property type="nucleotide sequence ID" value="NZ_CP017147.1"/>
</dbReference>
<sequence length="586" mass="64658">MVFLSNDRGAHSALAALTRNRILPNIYDLAAFSLLAAVAVLAFHGAAGMRSPLEGLATTPVALDPILLPEYALRTTLRMFAAIIASLIFTFVVATLAAKSRRAEMIIIPALDILQSVPVLGFLTFTVTFFMGLFPGSQLGAECAAIFAIFTSQAWNMAFSFYQSLRTVPRDLDEVSRGFGLSSWQRFWRLEAPFATPGLVWNTMMSMSGGWFFVVASEAITVGDTTVQLPGLGSWLALAIKEQDFAAVAWAVLAMAIVIGLYDQLLFRPIVAWADKFRFEQTAGQQKPHSWVYGLIRRTRLLKYLSAPFAWLWNRLLLVRLSHTRRAAPARRRDAQATTRAVDYAWLGLIIAIGTWGAWTAVSYVGQSLSLSDVWDPLGRGLVTLLRVIVLIAVASLIWVPLGVWIGLRPAVAERVQPIAQFLAAFPANVLFPFAVVAIVATGANADIWLSPLMVLGTQWYILFNVIAGASAFPTDLREVSSVYQLRSWTWWRRVMLPGIFPYYVTGALTASGGSWNASIVAEVVSWGDTKLEAYGLGSYIAKATETGDFPRVILGIAVMSLFVTLFNRTLWRPLYVFAERRLRLD</sequence>
<evidence type="ECO:0000313" key="8">
    <source>
        <dbReference type="Proteomes" id="UP000094969"/>
    </source>
</evidence>
<dbReference type="STRING" id="1526658.BHK69_03230"/>
<feature type="transmembrane region" description="Helical" evidence="5">
    <location>
        <begin position="420"/>
        <end position="441"/>
    </location>
</feature>
<dbReference type="SUPFAM" id="SSF161098">
    <property type="entry name" value="MetI-like"/>
    <property type="match status" value="2"/>
</dbReference>
<dbReference type="PANTHER" id="PTHR42744">
    <property type="entry name" value="BINDING-PROTEIN-DEPENDENT TRANSPORT SYSTEMS INNER MEMBRANE COMPONENT"/>
    <property type="match status" value="1"/>
</dbReference>
<protein>
    <submittedName>
        <fullName evidence="7">Sulfonate ABC transporter permease</fullName>
    </submittedName>
</protein>
<evidence type="ECO:0000256" key="3">
    <source>
        <dbReference type="ARBA" id="ARBA00022989"/>
    </source>
</evidence>
<dbReference type="OrthoDB" id="9806809at2"/>
<comment type="similarity">
    <text evidence="5">Belongs to the binding-protein-dependent transport system permease family.</text>
</comment>
<feature type="transmembrane region" description="Helical" evidence="5">
    <location>
        <begin position="139"/>
        <end position="162"/>
    </location>
</feature>
<dbReference type="InterPro" id="IPR035906">
    <property type="entry name" value="MetI-like_sf"/>
</dbReference>
<evidence type="ECO:0000256" key="2">
    <source>
        <dbReference type="ARBA" id="ARBA00022692"/>
    </source>
</evidence>